<dbReference type="Gene3D" id="3.40.50.1820">
    <property type="entry name" value="alpha/beta hydrolase"/>
    <property type="match status" value="1"/>
</dbReference>
<accession>A0A1Y2FFV0</accession>
<dbReference type="EMBL" id="MCFI01000009">
    <property type="protein sequence ID" value="ORY82487.1"/>
    <property type="molecule type" value="Genomic_DNA"/>
</dbReference>
<dbReference type="InterPro" id="IPR000387">
    <property type="entry name" value="Tyr_Pase_dom"/>
</dbReference>
<dbReference type="GO" id="GO:0004721">
    <property type="term" value="F:phosphoprotein phosphatase activity"/>
    <property type="evidence" value="ECO:0007669"/>
    <property type="project" value="InterPro"/>
</dbReference>
<dbReference type="InterPro" id="IPR029058">
    <property type="entry name" value="AB_hydrolase_fold"/>
</dbReference>
<sequence length="611" mass="66941">MDTDIVIASHNPQFPNIREIGASLYTPTVCISRQIVVIVHGHAGHRDYCYQRALAEKLDQVSIRFDFSGCGYQLGSGTPPGDETKEIPRTIESDMTDLSTVISWCREQKYIVTALVGHSRGGVACLQYAKRDASIPTVVNCSGRYRAHLILEKVKKNPALKPGMLGFWETQRAGTGGALVKKWTLLSEIQSVGKQEMAGIKDALPSSTDVLLVFGTRDIIVPVSDSAMFIEELKERCTLHLEEDADHNFFIQPDARYPQRVNRNPAVAEAIAKYLSEDATRARFLRREAFVPEPRFKKVEGVPNFRDLGGYANFPLGLVYRSADLSDVTQLGMHQLSNHVSLIIDVRSHPEAISNGIVGKAGPDASSVPFEKLGEEASAQLQPYGVRRLHIPVFEKIDYSPKGLASFFGDGKATVAQREQGMLKAYKSIALNAAGVLQKLIPILADVIRSRARLLKSGEDGTVVDRRGILLHCSAGKDRTGIICALLLALAQVDDEIICREYELTTYGLTLNGAPAGGESAEDKVAKAVPAGAALHLQPDTQNIGSGSRSETMRKTLVLIREQLGGIETYFQERVKTSRQDLELVTAVLRGKEPFMLVQQIPGAIAVKREN</sequence>
<organism evidence="2 3">
    <name type="scientific">Protomyces lactucae-debilis</name>
    <dbReference type="NCBI Taxonomy" id="2754530"/>
    <lineage>
        <taxon>Eukaryota</taxon>
        <taxon>Fungi</taxon>
        <taxon>Dikarya</taxon>
        <taxon>Ascomycota</taxon>
        <taxon>Taphrinomycotina</taxon>
        <taxon>Taphrinomycetes</taxon>
        <taxon>Taphrinales</taxon>
        <taxon>Protomycetaceae</taxon>
        <taxon>Protomyces</taxon>
    </lineage>
</organism>
<dbReference type="Gene3D" id="3.90.190.10">
    <property type="entry name" value="Protein tyrosine phosphatase superfamily"/>
    <property type="match status" value="1"/>
</dbReference>
<dbReference type="AlphaFoldDB" id="A0A1Y2FFV0"/>
<dbReference type="InterPro" id="IPR029021">
    <property type="entry name" value="Prot-tyrosine_phosphatase-like"/>
</dbReference>
<dbReference type="GeneID" id="63783533"/>
<proteinExistence type="predicted"/>
<dbReference type="InterPro" id="IPR000073">
    <property type="entry name" value="AB_hydrolase_1"/>
</dbReference>
<evidence type="ECO:0000259" key="1">
    <source>
        <dbReference type="PROSITE" id="PS50056"/>
    </source>
</evidence>
<comment type="caution">
    <text evidence="2">The sequence shown here is derived from an EMBL/GenBank/DDBJ whole genome shotgun (WGS) entry which is preliminary data.</text>
</comment>
<dbReference type="PANTHER" id="PTHR42886">
    <property type="entry name" value="RE40534P-RELATED"/>
    <property type="match status" value="1"/>
</dbReference>
<dbReference type="InterPro" id="IPR016130">
    <property type="entry name" value="Tyr_Pase_AS"/>
</dbReference>
<dbReference type="OMA" id="RNYCYQK"/>
<dbReference type="PANTHER" id="PTHR42886:SF53">
    <property type="entry name" value="ALPHA_BETA-HYDROLASES SUPERFAMILY PROTEIN"/>
    <property type="match status" value="1"/>
</dbReference>
<dbReference type="PROSITE" id="PS50056">
    <property type="entry name" value="TYR_PHOSPHATASE_2"/>
    <property type="match status" value="1"/>
</dbReference>
<dbReference type="PROSITE" id="PS00383">
    <property type="entry name" value="TYR_PHOSPHATASE_1"/>
    <property type="match status" value="1"/>
</dbReference>
<dbReference type="InterPro" id="IPR026893">
    <property type="entry name" value="Tyr/Ser_Pase_IphP-type"/>
</dbReference>
<feature type="domain" description="Tyrosine specific protein phosphatases" evidence="1">
    <location>
        <begin position="438"/>
        <end position="494"/>
    </location>
</feature>
<dbReference type="RefSeq" id="XP_040725358.1">
    <property type="nucleotide sequence ID" value="XM_040866934.1"/>
</dbReference>
<protein>
    <submittedName>
        <fullName evidence="2">Protein-tyrosine phosphatase-like protein</fullName>
    </submittedName>
</protein>
<reference evidence="2 3" key="1">
    <citation type="submission" date="2016-07" db="EMBL/GenBank/DDBJ databases">
        <title>Pervasive Adenine N6-methylation of Active Genes in Fungi.</title>
        <authorList>
            <consortium name="DOE Joint Genome Institute"/>
            <person name="Mondo S.J."/>
            <person name="Dannebaum R.O."/>
            <person name="Kuo R.C."/>
            <person name="Labutti K."/>
            <person name="Haridas S."/>
            <person name="Kuo A."/>
            <person name="Salamov A."/>
            <person name="Ahrendt S.R."/>
            <person name="Lipzen A."/>
            <person name="Sullivan W."/>
            <person name="Andreopoulos W.B."/>
            <person name="Clum A."/>
            <person name="Lindquist E."/>
            <person name="Daum C."/>
            <person name="Ramamoorthy G.K."/>
            <person name="Gryganskyi A."/>
            <person name="Culley D."/>
            <person name="Magnuson J.K."/>
            <person name="James T.Y."/>
            <person name="O'Malley M.A."/>
            <person name="Stajich J.E."/>
            <person name="Spatafora J.W."/>
            <person name="Visel A."/>
            <person name="Grigoriev I.V."/>
        </authorList>
    </citation>
    <scope>NUCLEOTIDE SEQUENCE [LARGE SCALE GENOMIC DNA]</scope>
    <source>
        <strain evidence="2 3">12-1054</strain>
    </source>
</reference>
<dbReference type="Proteomes" id="UP000193685">
    <property type="component" value="Unassembled WGS sequence"/>
</dbReference>
<keyword evidence="3" id="KW-1185">Reference proteome</keyword>
<dbReference type="Pfam" id="PF13350">
    <property type="entry name" value="Y_phosphatase3"/>
    <property type="match status" value="1"/>
</dbReference>
<dbReference type="Pfam" id="PF12697">
    <property type="entry name" value="Abhydrolase_6"/>
    <property type="match status" value="1"/>
</dbReference>
<evidence type="ECO:0000313" key="2">
    <source>
        <dbReference type="EMBL" id="ORY82487.1"/>
    </source>
</evidence>
<evidence type="ECO:0000313" key="3">
    <source>
        <dbReference type="Proteomes" id="UP000193685"/>
    </source>
</evidence>
<dbReference type="STRING" id="56484.A0A1Y2FFV0"/>
<name>A0A1Y2FFV0_PROLT</name>
<dbReference type="SUPFAM" id="SSF52799">
    <property type="entry name" value="(Phosphotyrosine protein) phosphatases II"/>
    <property type="match status" value="1"/>
</dbReference>
<gene>
    <name evidence="2" type="ORF">BCR37DRAFT_303999</name>
</gene>
<dbReference type="OrthoDB" id="449382at2759"/>
<dbReference type="SUPFAM" id="SSF53474">
    <property type="entry name" value="alpha/beta-Hydrolases"/>
    <property type="match status" value="1"/>
</dbReference>